<dbReference type="AlphaFoldDB" id="A0A7J7NJ84"/>
<dbReference type="Pfam" id="PF13639">
    <property type="entry name" value="zf-RING_2"/>
    <property type="match status" value="1"/>
</dbReference>
<feature type="domain" description="RING-type" evidence="2">
    <location>
        <begin position="60"/>
        <end position="102"/>
    </location>
</feature>
<dbReference type="OrthoDB" id="21204at2759"/>
<evidence type="ECO:0000256" key="1">
    <source>
        <dbReference type="PROSITE-ProRule" id="PRU00175"/>
    </source>
</evidence>
<evidence type="ECO:0000313" key="4">
    <source>
        <dbReference type="Proteomes" id="UP000541444"/>
    </source>
</evidence>
<dbReference type="GO" id="GO:0006511">
    <property type="term" value="P:ubiquitin-dependent protein catabolic process"/>
    <property type="evidence" value="ECO:0007669"/>
    <property type="project" value="TreeGrafter"/>
</dbReference>
<evidence type="ECO:0000313" key="3">
    <source>
        <dbReference type="EMBL" id="KAF6167311.1"/>
    </source>
</evidence>
<comment type="caution">
    <text evidence="3">The sequence shown here is derived from an EMBL/GenBank/DDBJ whole genome shotgun (WGS) entry which is preliminary data.</text>
</comment>
<dbReference type="SUPFAM" id="SSF57850">
    <property type="entry name" value="RING/U-box"/>
    <property type="match status" value="1"/>
</dbReference>
<dbReference type="PANTHER" id="PTHR22765:SF434">
    <property type="entry name" value="GB|AAD18119.1-RELATED"/>
    <property type="match status" value="1"/>
</dbReference>
<keyword evidence="1" id="KW-0479">Metal-binding</keyword>
<dbReference type="CDD" id="cd16454">
    <property type="entry name" value="RING-H2_PA-TM-RING"/>
    <property type="match status" value="1"/>
</dbReference>
<keyword evidence="1" id="KW-0863">Zinc-finger</keyword>
<dbReference type="SMART" id="SM00184">
    <property type="entry name" value="RING"/>
    <property type="match status" value="1"/>
</dbReference>
<dbReference type="InterPro" id="IPR013083">
    <property type="entry name" value="Znf_RING/FYVE/PHD"/>
</dbReference>
<gene>
    <name evidence="3" type="ORF">GIB67_043172</name>
</gene>
<organism evidence="3 4">
    <name type="scientific">Kingdonia uniflora</name>
    <dbReference type="NCBI Taxonomy" id="39325"/>
    <lineage>
        <taxon>Eukaryota</taxon>
        <taxon>Viridiplantae</taxon>
        <taxon>Streptophyta</taxon>
        <taxon>Embryophyta</taxon>
        <taxon>Tracheophyta</taxon>
        <taxon>Spermatophyta</taxon>
        <taxon>Magnoliopsida</taxon>
        <taxon>Ranunculales</taxon>
        <taxon>Circaeasteraceae</taxon>
        <taxon>Kingdonia</taxon>
    </lineage>
</organism>
<keyword evidence="1" id="KW-0862">Zinc</keyword>
<accession>A0A7J7NJ84</accession>
<name>A0A7J7NJ84_9MAGN</name>
<evidence type="ECO:0000259" key="2">
    <source>
        <dbReference type="PROSITE" id="PS50089"/>
    </source>
</evidence>
<dbReference type="InterPro" id="IPR051826">
    <property type="entry name" value="E3_ubiquitin-ligase_domain"/>
</dbReference>
<proteinExistence type="predicted"/>
<dbReference type="EMBL" id="JACGCM010000760">
    <property type="protein sequence ID" value="KAF6167311.1"/>
    <property type="molecule type" value="Genomic_DNA"/>
</dbReference>
<dbReference type="PROSITE" id="PS50089">
    <property type="entry name" value="ZF_RING_2"/>
    <property type="match status" value="1"/>
</dbReference>
<protein>
    <recommendedName>
        <fullName evidence="2">RING-type domain-containing protein</fullName>
    </recommendedName>
</protein>
<dbReference type="PANTHER" id="PTHR22765">
    <property type="entry name" value="RING FINGER AND PROTEASE ASSOCIATED DOMAIN-CONTAINING"/>
    <property type="match status" value="1"/>
</dbReference>
<dbReference type="GO" id="GO:0061630">
    <property type="term" value="F:ubiquitin protein ligase activity"/>
    <property type="evidence" value="ECO:0007669"/>
    <property type="project" value="TreeGrafter"/>
</dbReference>
<dbReference type="InterPro" id="IPR001841">
    <property type="entry name" value="Znf_RING"/>
</dbReference>
<dbReference type="Proteomes" id="UP000541444">
    <property type="component" value="Unassembled WGS sequence"/>
</dbReference>
<dbReference type="Gene3D" id="3.30.40.10">
    <property type="entry name" value="Zinc/RING finger domain, C3HC4 (zinc finger)"/>
    <property type="match status" value="1"/>
</dbReference>
<dbReference type="GO" id="GO:0008270">
    <property type="term" value="F:zinc ion binding"/>
    <property type="evidence" value="ECO:0007669"/>
    <property type="project" value="UniProtKB-KW"/>
</dbReference>
<reference evidence="3 4" key="1">
    <citation type="journal article" date="2020" name="IScience">
        <title>Genome Sequencing of the Endangered Kingdonia uniflora (Circaeasteraceae, Ranunculales) Reveals Potential Mechanisms of Evolutionary Specialization.</title>
        <authorList>
            <person name="Sun Y."/>
            <person name="Deng T."/>
            <person name="Zhang A."/>
            <person name="Moore M.J."/>
            <person name="Landis J.B."/>
            <person name="Lin N."/>
            <person name="Zhang H."/>
            <person name="Zhang X."/>
            <person name="Huang J."/>
            <person name="Zhang X."/>
            <person name="Sun H."/>
            <person name="Wang H."/>
        </authorList>
    </citation>
    <scope>NUCLEOTIDE SEQUENCE [LARGE SCALE GENOMIC DNA]</scope>
    <source>
        <strain evidence="3">TB1705</strain>
        <tissue evidence="3">Leaf</tissue>
    </source>
</reference>
<sequence>MAGFAVGLAFGLEECFDLDLALTVSPVEEEGEYLATTPSPHEVSSMLVSDMPTVSGVGMCSICIEKFKNSGNVAKQMPCGHLYHSTCISSWLSRYNTCPLCRSIVHLPASSGPRISIQGGQGYRDFGGGSSRENFYWND</sequence>
<keyword evidence="4" id="KW-1185">Reference proteome</keyword>